<reference evidence="6" key="1">
    <citation type="submission" date="2018-05" db="EMBL/GenBank/DDBJ databases">
        <authorList>
            <person name="Lanie J.A."/>
            <person name="Ng W.-L."/>
            <person name="Kazmierczak K.M."/>
            <person name="Andrzejewski T.M."/>
            <person name="Davidsen T.M."/>
            <person name="Wayne K.J."/>
            <person name="Tettelin H."/>
            <person name="Glass J.I."/>
            <person name="Rusch D."/>
            <person name="Podicherti R."/>
            <person name="Tsui H.-C.T."/>
            <person name="Winkler M.E."/>
        </authorList>
    </citation>
    <scope>NUCLEOTIDE SEQUENCE</scope>
</reference>
<dbReference type="PANTHER" id="PTHR13204">
    <property type="entry name" value="PTD012 PROTEIN"/>
    <property type="match status" value="1"/>
</dbReference>
<dbReference type="SUPFAM" id="SSF117856">
    <property type="entry name" value="AF0104/ALDC/Ptd012-like"/>
    <property type="match status" value="1"/>
</dbReference>
<feature type="domain" description="DUF1907" evidence="5">
    <location>
        <begin position="21"/>
        <end position="310"/>
    </location>
</feature>
<evidence type="ECO:0000256" key="1">
    <source>
        <dbReference type="ARBA" id="ARBA00011245"/>
    </source>
</evidence>
<dbReference type="AlphaFoldDB" id="A0A381VUH4"/>
<protein>
    <recommendedName>
        <fullName evidence="5">DUF1907 domain-containing protein</fullName>
    </recommendedName>
</protein>
<evidence type="ECO:0000256" key="3">
    <source>
        <dbReference type="ARBA" id="ARBA00022801"/>
    </source>
</evidence>
<evidence type="ECO:0000256" key="4">
    <source>
        <dbReference type="ARBA" id="ARBA00022833"/>
    </source>
</evidence>
<name>A0A381VUH4_9ZZZZ</name>
<dbReference type="SMART" id="SM01168">
    <property type="entry name" value="DUF1907"/>
    <property type="match status" value="1"/>
</dbReference>
<evidence type="ECO:0000256" key="2">
    <source>
        <dbReference type="ARBA" id="ARBA00022723"/>
    </source>
</evidence>
<dbReference type="InterPro" id="IPR015021">
    <property type="entry name" value="C11orf54_DUF1907"/>
</dbReference>
<keyword evidence="3" id="KW-0378">Hydrolase</keyword>
<proteinExistence type="predicted"/>
<dbReference type="EMBL" id="UINC01009692">
    <property type="protein sequence ID" value="SVA43418.1"/>
    <property type="molecule type" value="Genomic_DNA"/>
</dbReference>
<dbReference type="PANTHER" id="PTHR13204:SF1">
    <property type="entry name" value="ESTER HYDROLASE C11ORF54"/>
    <property type="match status" value="1"/>
</dbReference>
<evidence type="ECO:0000259" key="5">
    <source>
        <dbReference type="SMART" id="SM01168"/>
    </source>
</evidence>
<dbReference type="Pfam" id="PF08925">
    <property type="entry name" value="DUF1907"/>
    <property type="match status" value="1"/>
</dbReference>
<gene>
    <name evidence="6" type="ORF">METZ01_LOCUS96272</name>
</gene>
<dbReference type="GO" id="GO:0008270">
    <property type="term" value="F:zinc ion binding"/>
    <property type="evidence" value="ECO:0007669"/>
    <property type="project" value="TreeGrafter"/>
</dbReference>
<evidence type="ECO:0000313" key="6">
    <source>
        <dbReference type="EMBL" id="SVA43418.1"/>
    </source>
</evidence>
<keyword evidence="2" id="KW-0479">Metal-binding</keyword>
<keyword evidence="4" id="KW-0862">Zinc</keyword>
<accession>A0A381VUH4</accession>
<organism evidence="6">
    <name type="scientific">marine metagenome</name>
    <dbReference type="NCBI Taxonomy" id="408172"/>
    <lineage>
        <taxon>unclassified sequences</taxon>
        <taxon>metagenomes</taxon>
        <taxon>ecological metagenomes</taxon>
    </lineage>
</organism>
<dbReference type="GO" id="GO:0005634">
    <property type="term" value="C:nucleus"/>
    <property type="evidence" value="ECO:0007669"/>
    <property type="project" value="InterPro"/>
</dbReference>
<dbReference type="GO" id="GO:0016788">
    <property type="term" value="F:hydrolase activity, acting on ester bonds"/>
    <property type="evidence" value="ECO:0007669"/>
    <property type="project" value="TreeGrafter"/>
</dbReference>
<comment type="subunit">
    <text evidence="1">Monomer.</text>
</comment>
<sequence length="324" mass="36483">MQLKIEKGKFSEFNLDEICKALQLGLSNNYKDVNVSVIDCPNLRNWNCPAEGISGNQKIIDVGGEPYMHDPKFLGTEFNYEEISKKIGSEKSYALGAGSGAMSCLDGHCGELVINENLITNESKSIIARVSKDKKCIVEKYTARKHGGLGNIYYTDGKKGKVIKLNIKGRKGKQGSLPQAIRTALIENLTTESIHLALAGVFRILSGKIRSHVQPDYKDIKHEYYDPKLMKCVNDFLQFYEPVGPELQCYSVLWTGDPTGGNLNLRESGEHTHFHSYNHDKDAGHYHFDVTPEEIEYEGYFNIASEVHRVNNIYKELTDKNNIE</sequence>